<proteinExistence type="predicted"/>
<dbReference type="InterPro" id="IPR029062">
    <property type="entry name" value="Class_I_gatase-like"/>
</dbReference>
<reference evidence="2" key="1">
    <citation type="submission" date="2014-11" db="EMBL/GenBank/DDBJ databases">
        <authorList>
            <person name="Hornung B.V."/>
        </authorList>
    </citation>
    <scope>NUCLEOTIDE SEQUENCE</scope>
    <source>
        <strain evidence="2">INE</strain>
    </source>
</reference>
<dbReference type="RefSeq" id="WP_240985697.1">
    <property type="nucleotide sequence ID" value="NZ_CDGJ01000094.1"/>
</dbReference>
<keyword evidence="1" id="KW-0315">Glutamine amidotransferase</keyword>
<organism evidence="1">
    <name type="scientific">Acididesulfobacillus acetoxydans</name>
    <dbReference type="NCBI Taxonomy" id="1561005"/>
    <lineage>
        <taxon>Bacteria</taxon>
        <taxon>Bacillati</taxon>
        <taxon>Bacillota</taxon>
        <taxon>Clostridia</taxon>
        <taxon>Eubacteriales</taxon>
        <taxon>Peptococcaceae</taxon>
        <taxon>Acididesulfobacillus</taxon>
    </lineage>
</organism>
<dbReference type="SUPFAM" id="SSF52317">
    <property type="entry name" value="Class I glutamine amidotransferase-like"/>
    <property type="match status" value="1"/>
</dbReference>
<evidence type="ECO:0000313" key="2">
    <source>
        <dbReference type="EMBL" id="CEJ08762.1"/>
    </source>
</evidence>
<accession>A0A8S0XYW0</accession>
<gene>
    <name evidence="1" type="ORF">DEACI_2981</name>
    <name evidence="2" type="ORF">DEACI_3242</name>
</gene>
<evidence type="ECO:0000313" key="3">
    <source>
        <dbReference type="Proteomes" id="UP001071230"/>
    </source>
</evidence>
<dbReference type="AlphaFoldDB" id="A0A8S0XYW0"/>
<dbReference type="Proteomes" id="UP000836597">
    <property type="component" value="Chromosome"/>
</dbReference>
<dbReference type="Proteomes" id="UP001071230">
    <property type="component" value="Unassembled WGS sequence"/>
</dbReference>
<dbReference type="EMBL" id="CDGJ01000094">
    <property type="protein sequence ID" value="CEJ08762.1"/>
    <property type="molecule type" value="Genomic_DNA"/>
</dbReference>
<protein>
    <submittedName>
        <fullName evidence="1 2">Glutamine amidotransferase</fullName>
    </submittedName>
</protein>
<sequence>MQQRKVGILLFNEVEVLDFAGPFEVFSLTTYPGTDIKPFEVRTIAQTKEIINTRNGLQIMPYFSFADNPSFDMSNVRI</sequence>
<keyword evidence="3" id="KW-1185">Reference proteome</keyword>
<dbReference type="Gene3D" id="3.40.50.880">
    <property type="match status" value="1"/>
</dbReference>
<dbReference type="KEGG" id="aacx:DEACI_2981"/>
<reference evidence="1" key="2">
    <citation type="submission" date="2020-01" db="EMBL/GenBank/DDBJ databases">
        <authorList>
            <person name="Hornung B."/>
        </authorList>
    </citation>
    <scope>NUCLEOTIDE SEQUENCE</scope>
    <source>
        <strain evidence="1">PacBioINE</strain>
    </source>
</reference>
<name>A0A8S0XYW0_9FIRM</name>
<evidence type="ECO:0000313" key="1">
    <source>
        <dbReference type="EMBL" id="CAA7602307.1"/>
    </source>
</evidence>
<dbReference type="EMBL" id="LR746496">
    <property type="protein sequence ID" value="CAA7602307.1"/>
    <property type="molecule type" value="Genomic_DNA"/>
</dbReference>